<dbReference type="InterPro" id="IPR037238">
    <property type="entry name" value="YbiA-like_sf"/>
</dbReference>
<dbReference type="EMBL" id="KU862660">
    <property type="protein sequence ID" value="ANA49207.1"/>
    <property type="molecule type" value="Genomic_DNA"/>
</dbReference>
<dbReference type="Proteomes" id="UP000223738">
    <property type="component" value="Segment"/>
</dbReference>
<accession>A0A1S5R1E6</accession>
<dbReference type="OrthoDB" id="10952at10239"/>
<sequence>MIDLQPIDDGVTHINVYSKARTSLGRFLSNFALSPFTLKDHGSFESVEGYWYWLATGCKHEHLRLLHGYEAKAAGKKLERVEIDDFEGKIKLAIRQKLLTHRVYLSQLIASDLPLTHYYYYGYSLDNAKVVDAGYSWITDYIDSIRQACKEAKWQV</sequence>
<evidence type="ECO:0000313" key="1">
    <source>
        <dbReference type="EMBL" id="ANA49207.1"/>
    </source>
</evidence>
<proteinExistence type="predicted"/>
<organism evidence="1 2">
    <name type="scientific">Pseudomonas phage phiPMW</name>
    <dbReference type="NCBI Taxonomy" id="1815582"/>
    <lineage>
        <taxon>Viruses</taxon>
        <taxon>Duplodnaviria</taxon>
        <taxon>Heunggongvirae</taxon>
        <taxon>Uroviricota</taxon>
        <taxon>Caudoviricetes</taxon>
        <taxon>Plaisancevirus</taxon>
        <taxon>Plaisancevirus PMW</taxon>
    </lineage>
</organism>
<evidence type="ECO:0000313" key="2">
    <source>
        <dbReference type="Proteomes" id="UP000223738"/>
    </source>
</evidence>
<reference evidence="1 2" key="1">
    <citation type="submission" date="2016-03" db="EMBL/GenBank/DDBJ databases">
        <title>Characterization of pf16 and phiPMW: Two novel phages infecting Pseudomonas putida PpG1.</title>
        <authorList>
            <person name="Magill D.J."/>
            <person name="Krylov V.N."/>
            <person name="Allen C.C.R."/>
            <person name="McGrath J.W."/>
            <person name="Quinn J.P."/>
            <person name="Kulakov L.A."/>
        </authorList>
    </citation>
    <scope>NUCLEOTIDE SEQUENCE [LARGE SCALE GENOMIC DNA]</scope>
</reference>
<name>A0A1S5R1E6_9CAUD</name>
<protein>
    <submittedName>
        <fullName evidence="1">Uncharacterized protein</fullName>
    </submittedName>
</protein>
<keyword evidence="2" id="KW-1185">Reference proteome</keyword>
<dbReference type="SUPFAM" id="SSF143990">
    <property type="entry name" value="YbiA-like"/>
    <property type="match status" value="1"/>
</dbReference>
<gene>
    <name evidence="1" type="ORF">PMW_82</name>
</gene>